<dbReference type="AlphaFoldDB" id="A0A0H3HH54"/>
<feature type="domain" description="HTH cro/C1-type" evidence="2">
    <location>
        <begin position="64"/>
        <end position="107"/>
    </location>
</feature>
<feature type="region of interest" description="Disordered" evidence="1">
    <location>
        <begin position="166"/>
        <end position="205"/>
    </location>
</feature>
<sequence length="205" mass="23200">MASHEFIHLRNFIQLTRKANHPPMGIQIRQDVGMKTPPTKSSLRMILARKLRWYMDHYPHVDKQEKVAKRAGISQSSVNRVLSGKVDTQMRVVESLANAIGISPTDLLIDDANDASVIHYDRVRYAQLPETEKKAIERYIEFVLSQTTATTTEEDGSTTIEEVIPATPGSKRRASAAAQRPLSNELLSDEQNHKTRIRGTKTRNR</sequence>
<evidence type="ECO:0000256" key="1">
    <source>
        <dbReference type="SAM" id="MobiDB-lite"/>
    </source>
</evidence>
<dbReference type="Gene3D" id="1.10.260.40">
    <property type="entry name" value="lambda repressor-like DNA-binding domains"/>
    <property type="match status" value="1"/>
</dbReference>
<dbReference type="Proteomes" id="UP000010087">
    <property type="component" value="Chromosome 1"/>
</dbReference>
<dbReference type="PROSITE" id="PS50943">
    <property type="entry name" value="HTH_CROC1"/>
    <property type="match status" value="1"/>
</dbReference>
<evidence type="ECO:0000313" key="3">
    <source>
        <dbReference type="EMBL" id="AFI65739.1"/>
    </source>
</evidence>
<evidence type="ECO:0000313" key="4">
    <source>
        <dbReference type="Proteomes" id="UP000010087"/>
    </source>
</evidence>
<name>A0A0H3HH54_BURP2</name>
<organism evidence="3 4">
    <name type="scientific">Burkholderia pseudomallei (strain 1026b)</name>
    <dbReference type="NCBI Taxonomy" id="884204"/>
    <lineage>
        <taxon>Bacteria</taxon>
        <taxon>Pseudomonadati</taxon>
        <taxon>Pseudomonadota</taxon>
        <taxon>Betaproteobacteria</taxon>
        <taxon>Burkholderiales</taxon>
        <taxon>Burkholderiaceae</taxon>
        <taxon>Burkholderia</taxon>
        <taxon>pseudomallei group</taxon>
    </lineage>
</organism>
<proteinExistence type="predicted"/>
<protein>
    <submittedName>
        <fullName evidence="3">Putative repressor protein</fullName>
    </submittedName>
</protein>
<dbReference type="SMART" id="SM00530">
    <property type="entry name" value="HTH_XRE"/>
    <property type="match status" value="1"/>
</dbReference>
<dbReference type="PATRIC" id="fig|884204.6.peg.3529"/>
<feature type="compositionally biased region" description="Basic residues" evidence="1">
    <location>
        <begin position="194"/>
        <end position="205"/>
    </location>
</feature>
<dbReference type="InterPro" id="IPR001387">
    <property type="entry name" value="Cro/C1-type_HTH"/>
</dbReference>
<dbReference type="EMBL" id="CP002833">
    <property type="protein sequence ID" value="AFI65739.1"/>
    <property type="molecule type" value="Genomic_DNA"/>
</dbReference>
<gene>
    <name evidence="3" type="ordered locus">BP1026B_I1089</name>
</gene>
<dbReference type="Pfam" id="PF01381">
    <property type="entry name" value="HTH_3"/>
    <property type="match status" value="1"/>
</dbReference>
<accession>A0A0H3HH54</accession>
<evidence type="ECO:0000259" key="2">
    <source>
        <dbReference type="PROSITE" id="PS50943"/>
    </source>
</evidence>
<reference evidence="3 4" key="1">
    <citation type="journal article" date="2012" name="PLoS ONE">
        <title>Evolution of Burkholderia pseudomallei in recurrent melioidosis.</title>
        <authorList>
            <person name="Hayden H.S."/>
            <person name="Lim R."/>
            <person name="Brittnacher M.J."/>
            <person name="Sims E.H."/>
            <person name="Ramage E.R."/>
            <person name="Fong C."/>
            <person name="Wu Z."/>
            <person name="Crist E."/>
            <person name="Chang J."/>
            <person name="Zhou Y."/>
            <person name="Radey M."/>
            <person name="Rohmer L."/>
            <person name="Haugen E."/>
            <person name="Gillett W."/>
            <person name="Wuthiekanun V."/>
            <person name="Peacock S.J."/>
            <person name="Kaul R."/>
            <person name="Miller S.I."/>
            <person name="Manoil C."/>
            <person name="Jacobs M.A."/>
        </authorList>
    </citation>
    <scope>NUCLEOTIDE SEQUENCE [LARGE SCALE GENOMIC DNA]</scope>
    <source>
        <strain evidence="3 4">1026b</strain>
    </source>
</reference>
<dbReference type="KEGG" id="bpz:BP1026B_I1089"/>
<dbReference type="GO" id="GO:0003677">
    <property type="term" value="F:DNA binding"/>
    <property type="evidence" value="ECO:0007669"/>
    <property type="project" value="InterPro"/>
</dbReference>
<dbReference type="CDD" id="cd00093">
    <property type="entry name" value="HTH_XRE"/>
    <property type="match status" value="1"/>
</dbReference>
<dbReference type="SUPFAM" id="SSF47413">
    <property type="entry name" value="lambda repressor-like DNA-binding domains"/>
    <property type="match status" value="1"/>
</dbReference>
<dbReference type="InterPro" id="IPR010982">
    <property type="entry name" value="Lambda_DNA-bd_dom_sf"/>
</dbReference>